<reference evidence="1" key="1">
    <citation type="submission" date="2014-12" db="EMBL/GenBank/DDBJ databases">
        <title>Insight into the proteome of Arion vulgaris.</title>
        <authorList>
            <person name="Aradska J."/>
            <person name="Bulat T."/>
            <person name="Smidak R."/>
            <person name="Sarate P."/>
            <person name="Gangsoo J."/>
            <person name="Sialana F."/>
            <person name="Bilban M."/>
            <person name="Lubec G."/>
        </authorList>
    </citation>
    <scope>NUCLEOTIDE SEQUENCE</scope>
    <source>
        <tissue evidence="1">Skin</tissue>
    </source>
</reference>
<dbReference type="EMBL" id="HACG01027829">
    <property type="protein sequence ID" value="CEK74694.1"/>
    <property type="molecule type" value="Transcribed_RNA"/>
</dbReference>
<dbReference type="AlphaFoldDB" id="A0A0B7A185"/>
<protein>
    <submittedName>
        <fullName evidence="1">Uncharacterized protein</fullName>
    </submittedName>
</protein>
<gene>
    <name evidence="1" type="primary">ORF92158</name>
</gene>
<sequence length="64" mass="7145">MTKKHAETGCTGLQVCKCLTSTTNSSSKEHIPYRTQKRVVKQAVSVEHTKNIVDEKKLLMAKIS</sequence>
<evidence type="ECO:0000313" key="1">
    <source>
        <dbReference type="EMBL" id="CEK74694.1"/>
    </source>
</evidence>
<organism evidence="1">
    <name type="scientific">Arion vulgaris</name>
    <dbReference type="NCBI Taxonomy" id="1028688"/>
    <lineage>
        <taxon>Eukaryota</taxon>
        <taxon>Metazoa</taxon>
        <taxon>Spiralia</taxon>
        <taxon>Lophotrochozoa</taxon>
        <taxon>Mollusca</taxon>
        <taxon>Gastropoda</taxon>
        <taxon>Heterobranchia</taxon>
        <taxon>Euthyneura</taxon>
        <taxon>Panpulmonata</taxon>
        <taxon>Eupulmonata</taxon>
        <taxon>Stylommatophora</taxon>
        <taxon>Helicina</taxon>
        <taxon>Arionoidea</taxon>
        <taxon>Arionidae</taxon>
        <taxon>Arion</taxon>
    </lineage>
</organism>
<accession>A0A0B7A185</accession>
<name>A0A0B7A185_9EUPU</name>
<proteinExistence type="predicted"/>